<comment type="caution">
    <text evidence="1">The sequence shown here is derived from an EMBL/GenBank/DDBJ whole genome shotgun (WGS) entry which is preliminary data.</text>
</comment>
<protein>
    <submittedName>
        <fullName evidence="1">Uncharacterized protein</fullName>
    </submittedName>
</protein>
<gene>
    <name evidence="1" type="ORF">PENANT_c003G09537</name>
</gene>
<name>A0A1V6QHZ4_9EURO</name>
<proteinExistence type="predicted"/>
<sequence>MDPLYELSWSSPSAFYSR</sequence>
<dbReference type="AlphaFoldDB" id="A0A1V6QHZ4"/>
<dbReference type="Proteomes" id="UP000191672">
    <property type="component" value="Unassembled WGS sequence"/>
</dbReference>
<organism evidence="1 2">
    <name type="scientific">Penicillium antarcticum</name>
    <dbReference type="NCBI Taxonomy" id="416450"/>
    <lineage>
        <taxon>Eukaryota</taxon>
        <taxon>Fungi</taxon>
        <taxon>Dikarya</taxon>
        <taxon>Ascomycota</taxon>
        <taxon>Pezizomycotina</taxon>
        <taxon>Eurotiomycetes</taxon>
        <taxon>Eurotiomycetidae</taxon>
        <taxon>Eurotiales</taxon>
        <taxon>Aspergillaceae</taxon>
        <taxon>Penicillium</taxon>
    </lineage>
</organism>
<evidence type="ECO:0000313" key="1">
    <source>
        <dbReference type="EMBL" id="OQD88859.1"/>
    </source>
</evidence>
<accession>A0A1V6QHZ4</accession>
<evidence type="ECO:0000313" key="2">
    <source>
        <dbReference type="Proteomes" id="UP000191672"/>
    </source>
</evidence>
<dbReference type="EMBL" id="MDYN01000003">
    <property type="protein sequence ID" value="OQD88859.1"/>
    <property type="molecule type" value="Genomic_DNA"/>
</dbReference>
<keyword evidence="2" id="KW-1185">Reference proteome</keyword>
<reference evidence="2" key="1">
    <citation type="journal article" date="2017" name="Nat. Microbiol.">
        <title>Global analysis of biosynthetic gene clusters reveals vast potential of secondary metabolite production in Penicillium species.</title>
        <authorList>
            <person name="Nielsen J.C."/>
            <person name="Grijseels S."/>
            <person name="Prigent S."/>
            <person name="Ji B."/>
            <person name="Dainat J."/>
            <person name="Nielsen K.F."/>
            <person name="Frisvad J.C."/>
            <person name="Workman M."/>
            <person name="Nielsen J."/>
        </authorList>
    </citation>
    <scope>NUCLEOTIDE SEQUENCE [LARGE SCALE GENOMIC DNA]</scope>
    <source>
        <strain evidence="2">IBT 31811</strain>
    </source>
</reference>